<gene>
    <name evidence="1" type="ORF">FHS03_000633</name>
</gene>
<proteinExistence type="predicted"/>
<dbReference type="EMBL" id="JACHXD010000002">
    <property type="protein sequence ID" value="MBB3117607.1"/>
    <property type="molecule type" value="Genomic_DNA"/>
</dbReference>
<comment type="caution">
    <text evidence="1">The sequence shown here is derived from an EMBL/GenBank/DDBJ whole genome shotgun (WGS) entry which is preliminary data.</text>
</comment>
<dbReference type="Proteomes" id="UP000541535">
    <property type="component" value="Unassembled WGS sequence"/>
</dbReference>
<dbReference type="AlphaFoldDB" id="A0A7W5FSI9"/>
<keyword evidence="2" id="KW-1185">Reference proteome</keyword>
<evidence type="ECO:0000313" key="2">
    <source>
        <dbReference type="Proteomes" id="UP000541535"/>
    </source>
</evidence>
<sequence>MNENLARPAALSYLNQWERTDKPLATILRSDAGPKELAIAFRELATKYNVVRNFSTKEAKKAGPRQVELLWRKVANAVRKVELTSTDSPADEVHRLAKKLGKIFPLADDAGAQPILLSAATKFLWFRGHTSVRIYDKRAVAALNALSKLRDDSKGQKVDGDYELFAAAWELEYQALRSELKEAIKGLPGVAHWSMVPEANQKSALKDSKADWFQDRVFDKILWINGEKKNVI</sequence>
<name>A0A7W5FSI9_9BURK</name>
<reference evidence="1 2" key="1">
    <citation type="submission" date="2020-08" db="EMBL/GenBank/DDBJ databases">
        <title>Genomic Encyclopedia of Type Strains, Phase III (KMG-III): the genomes of soil and plant-associated and newly described type strains.</title>
        <authorList>
            <person name="Whitman W."/>
        </authorList>
    </citation>
    <scope>NUCLEOTIDE SEQUENCE [LARGE SCALE GENOMIC DNA]</scope>
    <source>
        <strain evidence="1 2">CECT 8897</strain>
    </source>
</reference>
<accession>A0A7W5FSI9</accession>
<protein>
    <submittedName>
        <fullName evidence="1">Uncharacterized protein</fullName>
    </submittedName>
</protein>
<organism evidence="1 2">
    <name type="scientific">Pseudoduganella violacea</name>
    <dbReference type="NCBI Taxonomy" id="1715466"/>
    <lineage>
        <taxon>Bacteria</taxon>
        <taxon>Pseudomonadati</taxon>
        <taxon>Pseudomonadota</taxon>
        <taxon>Betaproteobacteria</taxon>
        <taxon>Burkholderiales</taxon>
        <taxon>Oxalobacteraceae</taxon>
        <taxon>Telluria group</taxon>
        <taxon>Pseudoduganella</taxon>
    </lineage>
</organism>
<evidence type="ECO:0000313" key="1">
    <source>
        <dbReference type="EMBL" id="MBB3117607.1"/>
    </source>
</evidence>
<dbReference type="RefSeq" id="WP_183439590.1">
    <property type="nucleotide sequence ID" value="NZ_JACHXD010000002.1"/>
</dbReference>